<dbReference type="InterPro" id="IPR002932">
    <property type="entry name" value="Glu_synthdom"/>
</dbReference>
<evidence type="ECO:0000256" key="6">
    <source>
        <dbReference type="ARBA" id="ARBA00004909"/>
    </source>
</evidence>
<dbReference type="GO" id="GO:0016040">
    <property type="term" value="F:glutamate synthase (NADH) activity"/>
    <property type="evidence" value="ECO:0007669"/>
    <property type="project" value="UniProtKB-EC"/>
</dbReference>
<keyword evidence="21" id="KW-0520">NAD</keyword>
<evidence type="ECO:0000256" key="15">
    <source>
        <dbReference type="ARBA" id="ARBA00022827"/>
    </source>
</evidence>
<dbReference type="CDD" id="cd00982">
    <property type="entry name" value="gltB_C"/>
    <property type="match status" value="1"/>
</dbReference>
<comment type="subcellular location">
    <subcellularLocation>
        <location evidence="4">Plastid</location>
    </subcellularLocation>
</comment>
<evidence type="ECO:0000256" key="21">
    <source>
        <dbReference type="ARBA" id="ARBA00023027"/>
    </source>
</evidence>
<dbReference type="InterPro" id="IPR017932">
    <property type="entry name" value="GATase_2_dom"/>
</dbReference>
<dbReference type="Pfam" id="PF01493">
    <property type="entry name" value="GXGXG"/>
    <property type="match status" value="1"/>
</dbReference>
<comment type="pathway">
    <text evidence="6">Nitrogen metabolism.</text>
</comment>
<dbReference type="FunFam" id="3.40.50.720:FF:000113">
    <property type="entry name" value="Glutamate synthase [NADH], amyloplastic"/>
    <property type="match status" value="1"/>
</dbReference>
<dbReference type="SUPFAM" id="SSF56235">
    <property type="entry name" value="N-terminal nucleophile aminohydrolases (Ntn hydrolases)"/>
    <property type="match status" value="1"/>
</dbReference>
<gene>
    <name evidence="28" type="ORF">E1A91_D12G283600v1</name>
</gene>
<evidence type="ECO:0000256" key="8">
    <source>
        <dbReference type="ARBA" id="ARBA00009716"/>
    </source>
</evidence>
<dbReference type="UniPathway" id="UPA00634">
    <property type="reaction ID" value="UER00690"/>
</dbReference>
<evidence type="ECO:0000256" key="19">
    <source>
        <dbReference type="ARBA" id="ARBA00023004"/>
    </source>
</evidence>
<reference evidence="28 29" key="1">
    <citation type="submission" date="2019-07" db="EMBL/GenBank/DDBJ databases">
        <title>WGS assembly of Gossypium mustelinum.</title>
        <authorList>
            <person name="Chen Z.J."/>
            <person name="Sreedasyam A."/>
            <person name="Ando A."/>
            <person name="Song Q."/>
            <person name="De L."/>
            <person name="Hulse-Kemp A."/>
            <person name="Ding M."/>
            <person name="Ye W."/>
            <person name="Kirkbride R."/>
            <person name="Jenkins J."/>
            <person name="Plott C."/>
            <person name="Lovell J."/>
            <person name="Lin Y.-M."/>
            <person name="Vaughn R."/>
            <person name="Liu B."/>
            <person name="Li W."/>
            <person name="Simpson S."/>
            <person name="Scheffler B."/>
            <person name="Saski C."/>
            <person name="Grover C."/>
            <person name="Hu G."/>
            <person name="Conover J."/>
            <person name="Carlson J."/>
            <person name="Shu S."/>
            <person name="Boston L."/>
            <person name="Williams M."/>
            <person name="Peterson D."/>
            <person name="Mcgee K."/>
            <person name="Jones D."/>
            <person name="Wendel J."/>
            <person name="Stelly D."/>
            <person name="Grimwood J."/>
            <person name="Schmutz J."/>
        </authorList>
    </citation>
    <scope>NUCLEOTIDE SEQUENCE [LARGE SCALE GENOMIC DNA]</scope>
    <source>
        <strain evidence="28">1408120.09</strain>
    </source>
</reference>
<keyword evidence="11" id="KW-0285">Flavoprotein</keyword>
<evidence type="ECO:0000256" key="14">
    <source>
        <dbReference type="ARBA" id="ARBA00022723"/>
    </source>
</evidence>
<comment type="pathway">
    <text evidence="7">Amino-acid biosynthesis; L-glutamate biosynthesis via GLT pathway; L-glutamate from 2-oxoglutarate and L-glutamine (NAD(+) route): step 1/1.</text>
</comment>
<evidence type="ECO:0000256" key="26">
    <source>
        <dbReference type="SAM" id="MobiDB-lite"/>
    </source>
</evidence>
<name>A0A5D2SLZ4_GOSMU</name>
<keyword evidence="12" id="KW-0934">Plastid</keyword>
<dbReference type="Pfam" id="PF14691">
    <property type="entry name" value="Fer4_20"/>
    <property type="match status" value="1"/>
</dbReference>
<dbReference type="Proteomes" id="UP000323597">
    <property type="component" value="Chromosome D12"/>
</dbReference>
<evidence type="ECO:0000256" key="11">
    <source>
        <dbReference type="ARBA" id="ARBA00022630"/>
    </source>
</evidence>
<feature type="region of interest" description="Disordered" evidence="26">
    <location>
        <begin position="721"/>
        <end position="745"/>
    </location>
</feature>
<dbReference type="InterPro" id="IPR013785">
    <property type="entry name" value="Aldolase_TIM"/>
</dbReference>
<dbReference type="Gene3D" id="2.160.20.60">
    <property type="entry name" value="Glutamate synthase, alpha subunit, C-terminal domain"/>
    <property type="match status" value="1"/>
</dbReference>
<protein>
    <recommendedName>
        <fullName evidence="24">glutamate synthase (NADH)</fullName>
        <ecNumber evidence="24">1.4.1.14</ecNumber>
    </recommendedName>
</protein>
<dbReference type="InterPro" id="IPR006005">
    <property type="entry name" value="Glut_synth_ssu1"/>
</dbReference>
<evidence type="ECO:0000256" key="4">
    <source>
        <dbReference type="ARBA" id="ARBA00004474"/>
    </source>
</evidence>
<evidence type="ECO:0000259" key="27">
    <source>
        <dbReference type="PROSITE" id="PS51278"/>
    </source>
</evidence>
<dbReference type="Pfam" id="PF01645">
    <property type="entry name" value="Glu_synthase"/>
    <property type="match status" value="1"/>
</dbReference>
<keyword evidence="23" id="KW-0003">3Fe-4S</keyword>
<evidence type="ECO:0000256" key="12">
    <source>
        <dbReference type="ARBA" id="ARBA00022640"/>
    </source>
</evidence>
<keyword evidence="19" id="KW-0408">Iron</keyword>
<dbReference type="GO" id="GO:0019676">
    <property type="term" value="P:ammonia assimilation cycle"/>
    <property type="evidence" value="ECO:0007669"/>
    <property type="project" value="UniProtKB-ARBA"/>
</dbReference>
<evidence type="ECO:0000256" key="10">
    <source>
        <dbReference type="ARBA" id="ARBA00022605"/>
    </source>
</evidence>
<dbReference type="NCBIfam" id="TIGR01317">
    <property type="entry name" value="GOGAT_sm_gam"/>
    <property type="match status" value="1"/>
</dbReference>
<evidence type="ECO:0000256" key="22">
    <source>
        <dbReference type="ARBA" id="ARBA00023164"/>
    </source>
</evidence>
<dbReference type="InterPro" id="IPR036485">
    <property type="entry name" value="Glu_synth_asu_C_sf"/>
</dbReference>
<dbReference type="Pfam" id="PF07992">
    <property type="entry name" value="Pyr_redox_2"/>
    <property type="match status" value="1"/>
</dbReference>
<evidence type="ECO:0000313" key="29">
    <source>
        <dbReference type="Proteomes" id="UP000323597"/>
    </source>
</evidence>
<keyword evidence="17" id="KW-0315">Glutamine amidotransferase</keyword>
<feature type="domain" description="Glutamine amidotransferase type-2" evidence="27">
    <location>
        <begin position="1"/>
        <end position="200"/>
    </location>
</feature>
<evidence type="ECO:0000256" key="5">
    <source>
        <dbReference type="ARBA" id="ARBA00004802"/>
    </source>
</evidence>
<evidence type="ECO:0000256" key="13">
    <source>
        <dbReference type="ARBA" id="ARBA00022643"/>
    </source>
</evidence>
<dbReference type="Gene3D" id="3.60.20.10">
    <property type="entry name" value="Glutamine Phosphoribosylpyrophosphate, subunit 1, domain 1"/>
    <property type="match status" value="1"/>
</dbReference>
<keyword evidence="13" id="KW-0288">FMN</keyword>
<keyword evidence="16" id="KW-0809">Transit peptide</keyword>
<evidence type="ECO:0000256" key="20">
    <source>
        <dbReference type="ARBA" id="ARBA00023014"/>
    </source>
</evidence>
<dbReference type="FunFam" id="3.20.20.70:FF:000031">
    <property type="entry name" value="Glutamate synthase 1 [NADH]"/>
    <property type="match status" value="1"/>
</dbReference>
<proteinExistence type="inferred from homology"/>
<organism evidence="28 29">
    <name type="scientific">Gossypium mustelinum</name>
    <name type="common">Cotton</name>
    <name type="synonym">Gossypium caicoense</name>
    <dbReference type="NCBI Taxonomy" id="34275"/>
    <lineage>
        <taxon>Eukaryota</taxon>
        <taxon>Viridiplantae</taxon>
        <taxon>Streptophyta</taxon>
        <taxon>Embryophyta</taxon>
        <taxon>Tracheophyta</taxon>
        <taxon>Spermatophyta</taxon>
        <taxon>Magnoliopsida</taxon>
        <taxon>eudicotyledons</taxon>
        <taxon>Gunneridae</taxon>
        <taxon>Pentapetalae</taxon>
        <taxon>rosids</taxon>
        <taxon>malvids</taxon>
        <taxon>Malvales</taxon>
        <taxon>Malvaceae</taxon>
        <taxon>Malvoideae</taxon>
        <taxon>Gossypium</taxon>
    </lineage>
</organism>
<keyword evidence="15" id="KW-0274">FAD</keyword>
<feature type="region of interest" description="Disordered" evidence="26">
    <location>
        <begin position="1861"/>
        <end position="1891"/>
    </location>
</feature>
<dbReference type="GO" id="GO:0009536">
    <property type="term" value="C:plastid"/>
    <property type="evidence" value="ECO:0007669"/>
    <property type="project" value="UniProtKB-SubCell"/>
</dbReference>
<evidence type="ECO:0000256" key="18">
    <source>
        <dbReference type="ARBA" id="ARBA00023002"/>
    </source>
</evidence>
<dbReference type="InterPro" id="IPR051394">
    <property type="entry name" value="Glutamate_Synthase"/>
</dbReference>
<dbReference type="Gene3D" id="3.20.20.70">
    <property type="entry name" value="Aldolase class I"/>
    <property type="match status" value="2"/>
</dbReference>
<sequence length="1891" mass="207608">MLDWMAWIHSRFSTNTFPSWDRAQPMRVLGHNGEINTLRGNINWMKAREGLLKCKELGLSKNEMKKLLPIVDASSSDSGAFDGVLELLVRAGRSLPEAVMMMIPEAWQNDKNMDPQRKALYEYFSALMEPWDGPALISFTDGRYLGATLDRNGLRPGRFYVTHSGRVIMASEVGVVDIPPEDVLRKGRLNPGMMLLVDFENHIVVDDEALKQQYSLARPYGEWLQRQKIELNDIVDSVQESERLPPSIAGSMPASNDDDNMDNLGIHGLLAPLKAFGYTVEALEMLLLPMAKDGTEALGSMGNDAPLAVMSNREKLTFEYFKQMFAQVTNPPIDPIREKIVTSMECMIGPEGDLTETTEEQCHRLSLKGPLLSIEETEAIKKMNFKGWRSKVLDITYSKDCGRKGLEETLDRICAEARDAIKEGYTLLVLSDRAFSSKRVAVSSLLAVGAVHHHLVKNLERTRVGLIVESAEPREVHHFCTLVGFGADAICPYLAIETIWRLQVDGKIPPKSSGEFHSKEELVKKYFKASNYGMMKVLAKMGISTLASYKGAQIFEALGLSSEVIEKCFAGTPSRVEGATFEMLARDALHLHELAFPSRAFAPGSAEAVALPNPGDYHWRKGGEVHLNDPLAIAKLQEAARSNSVAAYKEYAKRIHELNKTCNLRGMLKFKESEAKIPLDEVEPASEIVKRFCTGAMSYGSISLEAHATLAIAMNTLGGKSNTGEGGEQPSRMVPLPDGSRNPKRSAIKQVASGRFGVSSYYLTNADELQIKMAQGAKPGEGGELPGHKVIGDIAVTRNSTAGVGLISPPPHHDIYSIEDLAQLIHDLKNSNPSARISVKLVSEAGVGVIASGVVKGHADHVLISGHDGGTGASRWTGIKNAGLPWELGLAETHQTLVANDLRGRTVLQTDGQLKTGRDVAIAALLGAEEFGFSTAPLITLGCIMMRKCHKNTCPVGIATQDPVLREKFAGEPEHVINFFFMLAEEVREIMSQLGFRTVTEMVGRSDMLEVDKEVLSNNEKLQNIDLSLLLRPAADIRPEAAQYCIQKQDHGLDMALDQKLIKLSTAALEKGLPVYIETPICNVNRAVGTMLSHEVTKRYHLAGLPAGTIHIKLSGSAGQSLGAFLCPGIMLELEGDSNDYVGKGLSGGKIVVYPPKGSRFDPKENIVIGNVALYGATSGEAYFNGMAAERFCVRNSGAKAVVEGVGDHGCEYMTGGTVVVLGKTGRNFAAGMSGGIAYVLDVDGKFQSRCNPELVDLDKIEEEEDIVTLKMMIQQHQRHTNSQLAREVLADFESLLPKFIKVFPRDYKRVLAKMKDQEASERAAKEAEEQDEVELMEKDAFEELKKLAAASSNEKSSLTVEAEPVKRPTQVSDAVKHRGFVAYEREGVQYRDPNVRMNDWKEVMEESKPGPLLKTQSARCMDCGTPFCHQENSGCPLGNKIPEFNELVYQNRWREALDRLLETNNFPEFTGRVCPAPCEGSCVLGIIENPVSIKSIECAIIDKGFEEGWMVPRPPLKRTGKSIAIIGSGPSGLAAADQLNRMGHSVTVYERADRIGGLMMYGVPNMKTDKVDVVQRRVNLMAEEGVKFVVNANIGKDPSYSLDRLREENDAIVLAIGATKPRDLPVPGRDLSGVHFAMEFLHANTKSLLDSDLQDGNYISAKGKKVVVIGGGDTGTDCIGTSIRHGCSSIVNLELLPQPPQTRAPGNPWPQWPRIFRVDYGHQEAATKFGKDPRSYEVLTKRFIGDDNGTVKGLEVVRVRWEKDASGRFQFKEVEGSEEIIEADLVLLAMGFLGPESTLAEKLGVEQDNRSNLKAEYGRFTTNVDGVFAAGDCRRGQSLVVWAISEGRQAAAQVDKYLTKEDKDTSVEGENQDSVKRHQDLPQKQQTVMK</sequence>
<dbReference type="InterPro" id="IPR002489">
    <property type="entry name" value="Glu_synth_asu_C"/>
</dbReference>
<dbReference type="Pfam" id="PF00310">
    <property type="entry name" value="GATase_2"/>
    <property type="match status" value="1"/>
</dbReference>
<dbReference type="SUPFAM" id="SSF51905">
    <property type="entry name" value="FAD/NAD(P)-binding domain"/>
    <property type="match status" value="1"/>
</dbReference>
<dbReference type="NCBIfam" id="NF008730">
    <property type="entry name" value="PRK11750.1"/>
    <property type="match status" value="1"/>
</dbReference>
<dbReference type="GO" id="GO:0046872">
    <property type="term" value="F:metal ion binding"/>
    <property type="evidence" value="ECO:0007669"/>
    <property type="project" value="UniProtKB-KW"/>
</dbReference>
<dbReference type="PANTHER" id="PTHR43100">
    <property type="entry name" value="GLUTAMATE SYNTHASE [NADPH] SMALL CHAIN"/>
    <property type="match status" value="1"/>
</dbReference>
<keyword evidence="20" id="KW-0411">Iron-sulfur</keyword>
<accession>A0A5D2SLZ4</accession>
<dbReference type="PROSITE" id="PS51278">
    <property type="entry name" value="GATASE_TYPE_2"/>
    <property type="match status" value="1"/>
</dbReference>
<dbReference type="EMBL" id="CM017660">
    <property type="protein sequence ID" value="TYI52934.1"/>
    <property type="molecule type" value="Genomic_DNA"/>
</dbReference>
<evidence type="ECO:0000256" key="7">
    <source>
        <dbReference type="ARBA" id="ARBA00004944"/>
    </source>
</evidence>
<evidence type="ECO:0000256" key="2">
    <source>
        <dbReference type="ARBA" id="ARBA00001927"/>
    </source>
</evidence>
<dbReference type="Gene3D" id="1.10.1060.10">
    <property type="entry name" value="Alpha-helical ferredoxin"/>
    <property type="match status" value="1"/>
</dbReference>
<evidence type="ECO:0000313" key="28">
    <source>
        <dbReference type="EMBL" id="TYI52934.1"/>
    </source>
</evidence>
<dbReference type="GO" id="GO:0016639">
    <property type="term" value="F:oxidoreductase activity, acting on the CH-NH2 group of donors, NAD or NADP as acceptor"/>
    <property type="evidence" value="ECO:0007669"/>
    <property type="project" value="InterPro"/>
</dbReference>
<dbReference type="FunFam" id="2.160.20.60:FF:000001">
    <property type="entry name" value="Glutamate synthase, large subunit"/>
    <property type="match status" value="1"/>
</dbReference>
<dbReference type="GO" id="GO:0097054">
    <property type="term" value="P:L-glutamate biosynthetic process"/>
    <property type="evidence" value="ECO:0007669"/>
    <property type="project" value="UniProtKB-UniPathway"/>
</dbReference>
<evidence type="ECO:0000256" key="3">
    <source>
        <dbReference type="ARBA" id="ARBA00001974"/>
    </source>
</evidence>
<dbReference type="InterPro" id="IPR009051">
    <property type="entry name" value="Helical_ferredxn"/>
</dbReference>
<dbReference type="InterPro" id="IPR036188">
    <property type="entry name" value="FAD/NAD-bd_sf"/>
</dbReference>
<dbReference type="PANTHER" id="PTHR43100:SF1">
    <property type="entry name" value="GLUTAMATE SYNTHASE [NADPH] SMALL CHAIN"/>
    <property type="match status" value="1"/>
</dbReference>
<comment type="cofactor">
    <cofactor evidence="3">
        <name>FAD</name>
        <dbReference type="ChEBI" id="CHEBI:57692"/>
    </cofactor>
</comment>
<comment type="catalytic activity">
    <reaction evidence="25">
        <text>2 L-glutamate + NAD(+) = L-glutamine + 2-oxoglutarate + NADH + H(+)</text>
        <dbReference type="Rhea" id="RHEA:13753"/>
        <dbReference type="ChEBI" id="CHEBI:15378"/>
        <dbReference type="ChEBI" id="CHEBI:16810"/>
        <dbReference type="ChEBI" id="CHEBI:29985"/>
        <dbReference type="ChEBI" id="CHEBI:57540"/>
        <dbReference type="ChEBI" id="CHEBI:57945"/>
        <dbReference type="ChEBI" id="CHEBI:58359"/>
        <dbReference type="EC" id="1.4.1.14"/>
    </reaction>
</comment>
<evidence type="ECO:0000256" key="9">
    <source>
        <dbReference type="ARBA" id="ARBA00011245"/>
    </source>
</evidence>
<evidence type="ECO:0000256" key="17">
    <source>
        <dbReference type="ARBA" id="ARBA00022962"/>
    </source>
</evidence>
<dbReference type="CDD" id="cd02808">
    <property type="entry name" value="GltS_FMN"/>
    <property type="match status" value="1"/>
</dbReference>
<comment type="cofactor">
    <cofactor evidence="1">
        <name>FMN</name>
        <dbReference type="ChEBI" id="CHEBI:58210"/>
    </cofactor>
</comment>
<dbReference type="Pfam" id="PF04898">
    <property type="entry name" value="Glu_syn_central"/>
    <property type="match status" value="1"/>
</dbReference>
<dbReference type="PRINTS" id="PR00419">
    <property type="entry name" value="ADXRDTASE"/>
</dbReference>
<keyword evidence="22" id="KW-0314">Glutamate biosynthesis</keyword>
<dbReference type="Gene3D" id="3.50.50.60">
    <property type="entry name" value="FAD/NAD(P)-binding domain"/>
    <property type="match status" value="1"/>
</dbReference>
<dbReference type="InterPro" id="IPR029055">
    <property type="entry name" value="Ntn_hydrolases_N"/>
</dbReference>
<comment type="subunit">
    <text evidence="9">Monomer.</text>
</comment>
<dbReference type="FunFam" id="3.20.20.70:FF:000017">
    <property type="entry name" value="Glutamate synthase [NADH], amyloplastic"/>
    <property type="match status" value="1"/>
</dbReference>
<evidence type="ECO:0000256" key="16">
    <source>
        <dbReference type="ARBA" id="ARBA00022946"/>
    </source>
</evidence>
<dbReference type="EC" id="1.4.1.14" evidence="24"/>
<dbReference type="FunFam" id="1.10.1060.10:FF:000009">
    <property type="entry name" value="Glutamate synthase 1 [NADH] chloroplastic"/>
    <property type="match status" value="1"/>
</dbReference>
<dbReference type="SUPFAM" id="SSF69336">
    <property type="entry name" value="Alpha subunit of glutamate synthase, C-terminal domain"/>
    <property type="match status" value="1"/>
</dbReference>
<comment type="similarity">
    <text evidence="8">Belongs to the glutamate synthase family.</text>
</comment>
<evidence type="ECO:0000256" key="24">
    <source>
        <dbReference type="ARBA" id="ARBA00024383"/>
    </source>
</evidence>
<dbReference type="InterPro" id="IPR028261">
    <property type="entry name" value="DPD_II"/>
</dbReference>
<evidence type="ECO:0000256" key="23">
    <source>
        <dbReference type="ARBA" id="ARBA00023291"/>
    </source>
</evidence>
<evidence type="ECO:0000256" key="1">
    <source>
        <dbReference type="ARBA" id="ARBA00001917"/>
    </source>
</evidence>
<keyword evidence="10" id="KW-0028">Amino-acid biosynthesis</keyword>
<dbReference type="CDD" id="cd00713">
    <property type="entry name" value="GltS"/>
    <property type="match status" value="1"/>
</dbReference>
<dbReference type="UniPathway" id="UPA00045"/>
<dbReference type="InterPro" id="IPR023753">
    <property type="entry name" value="FAD/NAD-binding_dom"/>
</dbReference>
<dbReference type="GO" id="GO:0048589">
    <property type="term" value="P:developmental growth"/>
    <property type="evidence" value="ECO:0007669"/>
    <property type="project" value="UniProtKB-ARBA"/>
</dbReference>
<comment type="pathway">
    <text evidence="5">Energy metabolism; nitrogen metabolism.</text>
</comment>
<dbReference type="FunFam" id="3.50.50.60:FF:000022">
    <property type="entry name" value="Glutamate synthase [NADH], amyloplastic"/>
    <property type="match status" value="1"/>
</dbReference>
<comment type="cofactor">
    <cofactor evidence="2">
        <name>[3Fe-4S] cluster</name>
        <dbReference type="ChEBI" id="CHEBI:21137"/>
    </cofactor>
</comment>
<dbReference type="GO" id="GO:0051538">
    <property type="term" value="F:3 iron, 4 sulfur cluster binding"/>
    <property type="evidence" value="ECO:0007669"/>
    <property type="project" value="UniProtKB-KW"/>
</dbReference>
<dbReference type="InterPro" id="IPR006982">
    <property type="entry name" value="Glu_synth_centr_N"/>
</dbReference>
<evidence type="ECO:0000256" key="25">
    <source>
        <dbReference type="ARBA" id="ARBA00048867"/>
    </source>
</evidence>
<dbReference type="SUPFAM" id="SSF46548">
    <property type="entry name" value="alpha-helical ferredoxin"/>
    <property type="match status" value="1"/>
</dbReference>
<keyword evidence="18" id="KW-0560">Oxidoreductase</keyword>
<keyword evidence="14" id="KW-0479">Metal-binding</keyword>
<keyword evidence="29" id="KW-1185">Reference proteome</keyword>
<dbReference type="Gene3D" id="3.40.50.720">
    <property type="entry name" value="NAD(P)-binding Rossmann-like Domain"/>
    <property type="match status" value="1"/>
</dbReference>
<dbReference type="SUPFAM" id="SSF51395">
    <property type="entry name" value="FMN-linked oxidoreductases"/>
    <property type="match status" value="1"/>
</dbReference>